<accession>A0A5B0LMF3</accession>
<reference evidence="4 5" key="1">
    <citation type="submission" date="2019-05" db="EMBL/GenBank/DDBJ databases">
        <title>Emergence of the Ug99 lineage of the wheat stem rust pathogen through somatic hybridization.</title>
        <authorList>
            <person name="Li F."/>
            <person name="Upadhyaya N.M."/>
            <person name="Sperschneider J."/>
            <person name="Matny O."/>
            <person name="Nguyen-Phuc H."/>
            <person name="Mago R."/>
            <person name="Raley C."/>
            <person name="Miller M.E."/>
            <person name="Silverstein K.A.T."/>
            <person name="Henningsen E."/>
            <person name="Hirsch C.D."/>
            <person name="Visser B."/>
            <person name="Pretorius Z.A."/>
            <person name="Steffenson B.J."/>
            <person name="Schwessinger B."/>
            <person name="Dodds P.N."/>
            <person name="Figueroa M."/>
        </authorList>
    </citation>
    <scope>NUCLEOTIDE SEQUENCE [LARGE SCALE GENOMIC DNA]</scope>
    <source>
        <strain evidence="2">21-0</strain>
        <strain evidence="3 5">Ug99</strain>
    </source>
</reference>
<feature type="region of interest" description="Disordered" evidence="1">
    <location>
        <begin position="81"/>
        <end position="217"/>
    </location>
</feature>
<evidence type="ECO:0000313" key="2">
    <source>
        <dbReference type="EMBL" id="KAA1064788.1"/>
    </source>
</evidence>
<dbReference type="EMBL" id="VSWC01000197">
    <property type="protein sequence ID" value="KAA1064788.1"/>
    <property type="molecule type" value="Genomic_DNA"/>
</dbReference>
<proteinExistence type="predicted"/>
<evidence type="ECO:0000313" key="3">
    <source>
        <dbReference type="EMBL" id="KAA1068250.1"/>
    </source>
</evidence>
<evidence type="ECO:0000313" key="4">
    <source>
        <dbReference type="Proteomes" id="UP000324748"/>
    </source>
</evidence>
<evidence type="ECO:0000313" key="5">
    <source>
        <dbReference type="Proteomes" id="UP000325313"/>
    </source>
</evidence>
<evidence type="ECO:0000256" key="1">
    <source>
        <dbReference type="SAM" id="MobiDB-lite"/>
    </source>
</evidence>
<dbReference type="Proteomes" id="UP000325313">
    <property type="component" value="Unassembled WGS sequence"/>
</dbReference>
<feature type="compositionally biased region" description="Polar residues" evidence="1">
    <location>
        <begin position="109"/>
        <end position="134"/>
    </location>
</feature>
<organism evidence="2 4">
    <name type="scientific">Puccinia graminis f. sp. tritici</name>
    <dbReference type="NCBI Taxonomy" id="56615"/>
    <lineage>
        <taxon>Eukaryota</taxon>
        <taxon>Fungi</taxon>
        <taxon>Dikarya</taxon>
        <taxon>Basidiomycota</taxon>
        <taxon>Pucciniomycotina</taxon>
        <taxon>Pucciniomycetes</taxon>
        <taxon>Pucciniales</taxon>
        <taxon>Pucciniaceae</taxon>
        <taxon>Puccinia</taxon>
    </lineage>
</organism>
<comment type="caution">
    <text evidence="2">The sequence shown here is derived from an EMBL/GenBank/DDBJ whole genome shotgun (WGS) entry which is preliminary data.</text>
</comment>
<dbReference type="EMBL" id="VDEP01000506">
    <property type="protein sequence ID" value="KAA1068250.1"/>
    <property type="molecule type" value="Genomic_DNA"/>
</dbReference>
<gene>
    <name evidence="2" type="ORF">PGT21_014874</name>
    <name evidence="3" type="ORF">PGTUg99_029937</name>
</gene>
<name>A0A5B0LMF3_PUCGR</name>
<keyword evidence="4" id="KW-1185">Reference proteome</keyword>
<protein>
    <submittedName>
        <fullName evidence="2">Uncharacterized protein</fullName>
    </submittedName>
</protein>
<feature type="compositionally biased region" description="Polar residues" evidence="1">
    <location>
        <begin position="81"/>
        <end position="100"/>
    </location>
</feature>
<sequence>MALIPCICTTVLIPLYLFTFFIKIDSQPISPQKIAAQHAALMPRYPDMKNPSPAFQDQSLRGKAVLPLELKSLRRRSIGQGMTLSTSNVQSRVSSFSGHTGSAVAGPEKTSTNTTPLNRTPSSSHLQSTAATPGSNGGRSAPVDASKASTDRTHQPIPPEKPKQPGAGTHQPIPPEKPKQPGAGTHQPIPPEKPNQPGEGNGPGSSVCWFDGSFDCW</sequence>
<dbReference type="AlphaFoldDB" id="A0A5B0LMF3"/>
<dbReference type="Proteomes" id="UP000324748">
    <property type="component" value="Unassembled WGS sequence"/>
</dbReference>